<keyword evidence="3" id="KW-1185">Reference proteome</keyword>
<gene>
    <name evidence="2" type="ORF">SY83_10945</name>
</gene>
<name>A0A172TI18_9BACL</name>
<feature type="transmembrane region" description="Helical" evidence="1">
    <location>
        <begin position="6"/>
        <end position="22"/>
    </location>
</feature>
<protein>
    <submittedName>
        <fullName evidence="2">Uncharacterized protein</fullName>
    </submittedName>
</protein>
<evidence type="ECO:0000313" key="3">
    <source>
        <dbReference type="Proteomes" id="UP000076927"/>
    </source>
</evidence>
<dbReference type="KEGG" id="pswu:SY83_10945"/>
<dbReference type="PATRIC" id="fig|1178515.4.peg.2197"/>
<dbReference type="Proteomes" id="UP000076927">
    <property type="component" value="Chromosome"/>
</dbReference>
<keyword evidence="1" id="KW-0812">Transmembrane</keyword>
<dbReference type="RefSeq" id="WP_068606430.1">
    <property type="nucleotide sequence ID" value="NZ_CP011388.1"/>
</dbReference>
<dbReference type="STRING" id="1178515.SY83_10945"/>
<reference evidence="2 3" key="1">
    <citation type="submission" date="2015-01" db="EMBL/GenBank/DDBJ databases">
        <title>Paenibacillus swuensis/DY6/whole genome sequencing.</title>
        <authorList>
            <person name="Kim M.K."/>
            <person name="Srinivasan S."/>
            <person name="Lee J.-J."/>
        </authorList>
    </citation>
    <scope>NUCLEOTIDE SEQUENCE [LARGE SCALE GENOMIC DNA]</scope>
    <source>
        <strain evidence="2 3">DY6</strain>
    </source>
</reference>
<dbReference type="OrthoDB" id="2990399at2"/>
<dbReference type="AlphaFoldDB" id="A0A172TI18"/>
<sequence>MVLLFWILGIYGICALLVHAFYRNMSKTVKPKKHYIIITYNNQQQLEWVMGSLFLCSLLKGEEIKVTIRDEGSTDDTVPIAWRLAAKRFGGLTVEEASTTASISEVHSADEEVIVVDVNQAGELAKLPLVY</sequence>
<evidence type="ECO:0000313" key="2">
    <source>
        <dbReference type="EMBL" id="ANE46705.1"/>
    </source>
</evidence>
<accession>A0A172TI18</accession>
<keyword evidence="1" id="KW-0472">Membrane</keyword>
<dbReference type="EMBL" id="CP011388">
    <property type="protein sequence ID" value="ANE46705.1"/>
    <property type="molecule type" value="Genomic_DNA"/>
</dbReference>
<proteinExistence type="predicted"/>
<keyword evidence="1" id="KW-1133">Transmembrane helix</keyword>
<evidence type="ECO:0000256" key="1">
    <source>
        <dbReference type="SAM" id="Phobius"/>
    </source>
</evidence>
<organism evidence="2 3">
    <name type="scientific">Paenibacillus swuensis</name>
    <dbReference type="NCBI Taxonomy" id="1178515"/>
    <lineage>
        <taxon>Bacteria</taxon>
        <taxon>Bacillati</taxon>
        <taxon>Bacillota</taxon>
        <taxon>Bacilli</taxon>
        <taxon>Bacillales</taxon>
        <taxon>Paenibacillaceae</taxon>
        <taxon>Paenibacillus</taxon>
    </lineage>
</organism>